<evidence type="ECO:0000259" key="2">
    <source>
        <dbReference type="Pfam" id="PF03781"/>
    </source>
</evidence>
<evidence type="ECO:0000313" key="3">
    <source>
        <dbReference type="EMBL" id="XBO41572.1"/>
    </source>
</evidence>
<dbReference type="SUPFAM" id="SSF56436">
    <property type="entry name" value="C-type lectin-like"/>
    <property type="match status" value="1"/>
</dbReference>
<dbReference type="PANTHER" id="PTHR23150:SF19">
    <property type="entry name" value="FORMYLGLYCINE-GENERATING ENZYME"/>
    <property type="match status" value="1"/>
</dbReference>
<dbReference type="AlphaFoldDB" id="A0AAU7JMG4"/>
<dbReference type="RefSeq" id="WP_406858427.1">
    <property type="nucleotide sequence ID" value="NZ_CP157484.1"/>
</dbReference>
<dbReference type="Pfam" id="PF03781">
    <property type="entry name" value="FGE-sulfatase"/>
    <property type="match status" value="1"/>
</dbReference>
<sequence>MLAIVKTKLALKVALLAAAPLAGATGLAHLPTAPSERPAVVMVAPGAFQYRVAGDFAVAGRTVNAPLRTYAFSKPLIVMQRQVSAAEFDRCVAAGGCDRRSGGEGGRPDLPAIGVSWQDATAYAAWFSRQTGEAWRLPTDVEWAYAAQERFHDDAVLGDDGTDSFTQRWLAKYEQESARPAFAEKAPRPIGGFGVNRRGLADLAGNVWEWTDTCFLRQGLDAAGEPTGPRTVNCGVRVVEGQHRAYVTDFVRDARAGGCSVGAPPTNLGFRLVRDDAGLVKALASRIRSWLSPRA</sequence>
<dbReference type="InterPro" id="IPR042095">
    <property type="entry name" value="SUMF_sf"/>
</dbReference>
<dbReference type="GO" id="GO:0120147">
    <property type="term" value="F:formylglycine-generating oxidase activity"/>
    <property type="evidence" value="ECO:0007669"/>
    <property type="project" value="TreeGrafter"/>
</dbReference>
<protein>
    <submittedName>
        <fullName evidence="3">SUMF1/EgtB/PvdO family nonheme iron enzyme</fullName>
    </submittedName>
</protein>
<dbReference type="Gene3D" id="3.90.1580.10">
    <property type="entry name" value="paralog of FGE (formylglycine-generating enzyme)"/>
    <property type="match status" value="1"/>
</dbReference>
<gene>
    <name evidence="3" type="ORF">ABEG18_12695</name>
</gene>
<reference evidence="3" key="1">
    <citation type="submission" date="2024-05" db="EMBL/GenBank/DDBJ databases">
        <authorList>
            <person name="Kim S."/>
            <person name="Heo J."/>
            <person name="Choi H."/>
            <person name="Choi Y."/>
            <person name="Kwon S.-W."/>
            <person name="Kim Y."/>
        </authorList>
    </citation>
    <scope>NUCLEOTIDE SEQUENCE</scope>
    <source>
        <strain evidence="3">KACC 23698</strain>
    </source>
</reference>
<name>A0AAU7JMG4_9HYPH</name>
<evidence type="ECO:0000256" key="1">
    <source>
        <dbReference type="SAM" id="SignalP"/>
    </source>
</evidence>
<keyword evidence="1" id="KW-0732">Signal</keyword>
<dbReference type="EMBL" id="CP157484">
    <property type="protein sequence ID" value="XBO41572.1"/>
    <property type="molecule type" value="Genomic_DNA"/>
</dbReference>
<feature type="domain" description="Sulfatase-modifying factor enzyme-like" evidence="2">
    <location>
        <begin position="38"/>
        <end position="274"/>
    </location>
</feature>
<organism evidence="3">
    <name type="scientific">Alsobacter sp. KACC 23698</name>
    <dbReference type="NCBI Taxonomy" id="3149229"/>
    <lineage>
        <taxon>Bacteria</taxon>
        <taxon>Pseudomonadati</taxon>
        <taxon>Pseudomonadota</taxon>
        <taxon>Alphaproteobacteria</taxon>
        <taxon>Hyphomicrobiales</taxon>
        <taxon>Alsobacteraceae</taxon>
        <taxon>Alsobacter</taxon>
    </lineage>
</organism>
<dbReference type="InterPro" id="IPR016187">
    <property type="entry name" value="CTDL_fold"/>
</dbReference>
<dbReference type="InterPro" id="IPR005532">
    <property type="entry name" value="SUMF_dom"/>
</dbReference>
<dbReference type="PANTHER" id="PTHR23150">
    <property type="entry name" value="SULFATASE MODIFYING FACTOR 1, 2"/>
    <property type="match status" value="1"/>
</dbReference>
<proteinExistence type="predicted"/>
<feature type="chain" id="PRO_5044008891" evidence="1">
    <location>
        <begin position="25"/>
        <end position="295"/>
    </location>
</feature>
<feature type="signal peptide" evidence="1">
    <location>
        <begin position="1"/>
        <end position="24"/>
    </location>
</feature>
<dbReference type="InterPro" id="IPR051043">
    <property type="entry name" value="Sulfatase_Mod_Factor_Kinase"/>
</dbReference>
<accession>A0AAU7JMG4</accession>